<reference evidence="6" key="1">
    <citation type="journal article" date="2019" name="Int. J. Syst. Evol. Microbiol.">
        <title>The Global Catalogue of Microorganisms (GCM) 10K type strain sequencing project: providing services to taxonomists for standard genome sequencing and annotation.</title>
        <authorList>
            <consortium name="The Broad Institute Genomics Platform"/>
            <consortium name="The Broad Institute Genome Sequencing Center for Infectious Disease"/>
            <person name="Wu L."/>
            <person name="Ma J."/>
        </authorList>
    </citation>
    <scope>NUCLEOTIDE SEQUENCE [LARGE SCALE GENOMIC DNA]</scope>
    <source>
        <strain evidence="6">CGMCC 4.7643</strain>
    </source>
</reference>
<dbReference type="SMART" id="SM00342">
    <property type="entry name" value="HTH_ARAC"/>
    <property type="match status" value="1"/>
</dbReference>
<keyword evidence="2" id="KW-0238">DNA-binding</keyword>
<dbReference type="Pfam" id="PF12833">
    <property type="entry name" value="HTH_18"/>
    <property type="match status" value="1"/>
</dbReference>
<accession>A0ABW5G7H0</accession>
<sequence>MGLVFASEDLAEIEDFISAGYTSMRLRASSGQRQEYRIFQNPLGPASLDVSDADFELDYQADPLGHLALIGVESGGIARVVTEGVDGAFGPGEVFLLAQPDRPFAAHCLPVRFGYTKLEPSALSRVAATAPGRTETPVRLTGHRPFSPAAGRHLLRTITFLREHVAAVPFGGDAPLITSTAPQLLAATVLNTFPSTALADPTIEDRHDAHPGTVRRAMAFIDDHPDRDLTVADIAAAAQVTVRALQYAFRRHRGVTPMEYLRQVRLHHAHLALQAADPAGGVTVTEIAARWGFLHPGRFARRYRGAYGRPPHQTLLRHPR</sequence>
<evidence type="ECO:0000256" key="3">
    <source>
        <dbReference type="ARBA" id="ARBA00023163"/>
    </source>
</evidence>
<dbReference type="Proteomes" id="UP001597419">
    <property type="component" value="Unassembled WGS sequence"/>
</dbReference>
<keyword evidence="3" id="KW-0804">Transcription</keyword>
<dbReference type="RefSeq" id="WP_345402317.1">
    <property type="nucleotide sequence ID" value="NZ_BAABHG010000013.1"/>
</dbReference>
<dbReference type="Gene3D" id="1.10.10.60">
    <property type="entry name" value="Homeodomain-like"/>
    <property type="match status" value="1"/>
</dbReference>
<dbReference type="PANTHER" id="PTHR46796:SF12">
    <property type="entry name" value="HTH-TYPE DNA-BINDING TRANSCRIPTIONAL ACTIVATOR EUTR"/>
    <property type="match status" value="1"/>
</dbReference>
<evidence type="ECO:0000256" key="2">
    <source>
        <dbReference type="ARBA" id="ARBA00023125"/>
    </source>
</evidence>
<dbReference type="InterPro" id="IPR018060">
    <property type="entry name" value="HTH_AraC"/>
</dbReference>
<organism evidence="5 6">
    <name type="scientific">Amycolatopsis samaneae</name>
    <dbReference type="NCBI Taxonomy" id="664691"/>
    <lineage>
        <taxon>Bacteria</taxon>
        <taxon>Bacillati</taxon>
        <taxon>Actinomycetota</taxon>
        <taxon>Actinomycetes</taxon>
        <taxon>Pseudonocardiales</taxon>
        <taxon>Pseudonocardiaceae</taxon>
        <taxon>Amycolatopsis</taxon>
    </lineage>
</organism>
<dbReference type="PANTHER" id="PTHR46796">
    <property type="entry name" value="HTH-TYPE TRANSCRIPTIONAL ACTIVATOR RHAS-RELATED"/>
    <property type="match status" value="1"/>
</dbReference>
<gene>
    <name evidence="5" type="ORF">ACFSYJ_01080</name>
</gene>
<evidence type="ECO:0000313" key="5">
    <source>
        <dbReference type="EMBL" id="MFD2457166.1"/>
    </source>
</evidence>
<evidence type="ECO:0000313" key="6">
    <source>
        <dbReference type="Proteomes" id="UP001597419"/>
    </source>
</evidence>
<proteinExistence type="predicted"/>
<evidence type="ECO:0000256" key="1">
    <source>
        <dbReference type="ARBA" id="ARBA00023015"/>
    </source>
</evidence>
<dbReference type="InterPro" id="IPR050204">
    <property type="entry name" value="AraC_XylS_family_regulators"/>
</dbReference>
<dbReference type="EMBL" id="JBHUKU010000001">
    <property type="protein sequence ID" value="MFD2457166.1"/>
    <property type="molecule type" value="Genomic_DNA"/>
</dbReference>
<protein>
    <submittedName>
        <fullName evidence="5">Helix-turn-helix transcriptional regulator</fullName>
    </submittedName>
</protein>
<dbReference type="SUPFAM" id="SSF46689">
    <property type="entry name" value="Homeodomain-like"/>
    <property type="match status" value="2"/>
</dbReference>
<evidence type="ECO:0000259" key="4">
    <source>
        <dbReference type="PROSITE" id="PS01124"/>
    </source>
</evidence>
<name>A0ABW5G7H0_9PSEU</name>
<dbReference type="PROSITE" id="PS01124">
    <property type="entry name" value="HTH_ARAC_FAMILY_2"/>
    <property type="match status" value="1"/>
</dbReference>
<dbReference type="InterPro" id="IPR009057">
    <property type="entry name" value="Homeodomain-like_sf"/>
</dbReference>
<keyword evidence="1" id="KW-0805">Transcription regulation</keyword>
<feature type="domain" description="HTH araC/xylS-type" evidence="4">
    <location>
        <begin position="215"/>
        <end position="317"/>
    </location>
</feature>
<keyword evidence="6" id="KW-1185">Reference proteome</keyword>
<comment type="caution">
    <text evidence="5">The sequence shown here is derived from an EMBL/GenBank/DDBJ whole genome shotgun (WGS) entry which is preliminary data.</text>
</comment>